<reference evidence="9" key="1">
    <citation type="submission" date="2012-06" db="EMBL/GenBank/DDBJ databases">
        <title>The complete genome of Flexibacter litoralis DSM 6794.</title>
        <authorList>
            <person name="Lucas S."/>
            <person name="Copeland A."/>
            <person name="Lapidus A."/>
            <person name="Glavina del Rio T."/>
            <person name="Dalin E."/>
            <person name="Tice H."/>
            <person name="Bruce D."/>
            <person name="Goodwin L."/>
            <person name="Pitluck S."/>
            <person name="Peters L."/>
            <person name="Ovchinnikova G."/>
            <person name="Lu M."/>
            <person name="Kyrpides N."/>
            <person name="Mavromatis K."/>
            <person name="Ivanova N."/>
            <person name="Brettin T."/>
            <person name="Detter J.C."/>
            <person name="Han C."/>
            <person name="Larimer F."/>
            <person name="Land M."/>
            <person name="Hauser L."/>
            <person name="Markowitz V."/>
            <person name="Cheng J.-F."/>
            <person name="Hugenholtz P."/>
            <person name="Woyke T."/>
            <person name="Wu D."/>
            <person name="Spring S."/>
            <person name="Lang E."/>
            <person name="Kopitz M."/>
            <person name="Brambilla E."/>
            <person name="Klenk H.-P."/>
            <person name="Eisen J.A."/>
        </authorList>
    </citation>
    <scope>NUCLEOTIDE SEQUENCE [LARGE SCALE GENOMIC DNA]</scope>
    <source>
        <strain evidence="9">ATCC 23117 / DSM 6794 / NBRC 15988 / NCIMB 1366 / Sio-4</strain>
    </source>
</reference>
<accession>I4APJ2</accession>
<keyword evidence="1 7" id="KW-1003">Cell membrane</keyword>
<feature type="transmembrane region" description="Helical" evidence="7">
    <location>
        <begin position="32"/>
        <end position="52"/>
    </location>
</feature>
<dbReference type="KEGG" id="fli:Fleli_3558"/>
<comment type="catalytic activity">
    <reaction evidence="7">
        <text>a peptidoglycan chain = a peptidoglycan chain with N-acetyl-1,6-anhydromuramyl-[peptide] at the reducing end + a peptidoglycan chain with N-acetylglucosamine at the non-reducing end.</text>
        <dbReference type="EC" id="4.2.2.29"/>
    </reaction>
</comment>
<dbReference type="HOGENOM" id="CLU_025574_2_0_10"/>
<dbReference type="GO" id="GO:0008932">
    <property type="term" value="F:lytic endotransglycosylase activity"/>
    <property type="evidence" value="ECO:0007669"/>
    <property type="project" value="UniProtKB-UniRule"/>
</dbReference>
<comment type="function">
    <text evidence="7">Functions as a peptidoglycan terminase that cleaves nascent peptidoglycan strands endolytically to terminate their elongation.</text>
</comment>
<dbReference type="EMBL" id="CP003345">
    <property type="protein sequence ID" value="AFM05877.1"/>
    <property type="molecule type" value="Genomic_DNA"/>
</dbReference>
<dbReference type="eggNOG" id="COG1559">
    <property type="taxonomic scope" value="Bacteria"/>
</dbReference>
<keyword evidence="3 7" id="KW-1133">Transmembrane helix</keyword>
<dbReference type="GO" id="GO:0009252">
    <property type="term" value="P:peptidoglycan biosynthetic process"/>
    <property type="evidence" value="ECO:0007669"/>
    <property type="project" value="UniProtKB-UniRule"/>
</dbReference>
<name>I4APJ2_BERLS</name>
<organism evidence="8 9">
    <name type="scientific">Bernardetia litoralis (strain ATCC 23117 / DSM 6794 / NBRC 15988 / NCIMB 1366 / Fx l1 / Sio-4)</name>
    <name type="common">Flexibacter litoralis</name>
    <dbReference type="NCBI Taxonomy" id="880071"/>
    <lineage>
        <taxon>Bacteria</taxon>
        <taxon>Pseudomonadati</taxon>
        <taxon>Bacteroidota</taxon>
        <taxon>Cytophagia</taxon>
        <taxon>Cytophagales</taxon>
        <taxon>Bernardetiaceae</taxon>
        <taxon>Bernardetia</taxon>
    </lineage>
</organism>
<dbReference type="CDD" id="cd08010">
    <property type="entry name" value="MltG_like"/>
    <property type="match status" value="1"/>
</dbReference>
<dbReference type="Proteomes" id="UP000006054">
    <property type="component" value="Chromosome"/>
</dbReference>
<dbReference type="EC" id="4.2.2.29" evidence="7"/>
<dbReference type="PATRIC" id="fig|880071.3.peg.3565"/>
<dbReference type="Gene3D" id="3.30.1490.480">
    <property type="entry name" value="Endolytic murein transglycosylase"/>
    <property type="match status" value="1"/>
</dbReference>
<proteinExistence type="inferred from homology"/>
<dbReference type="STRING" id="880071.Fleli_3558"/>
<dbReference type="Pfam" id="PF02618">
    <property type="entry name" value="YceG"/>
    <property type="match status" value="1"/>
</dbReference>
<comment type="similarity">
    <text evidence="7">Belongs to the transglycosylase MltG family.</text>
</comment>
<feature type="site" description="Important for catalytic activity" evidence="7">
    <location>
        <position position="248"/>
    </location>
</feature>
<dbReference type="Gene3D" id="3.30.160.60">
    <property type="entry name" value="Classic Zinc Finger"/>
    <property type="match status" value="1"/>
</dbReference>
<dbReference type="HAMAP" id="MF_02065">
    <property type="entry name" value="MltG"/>
    <property type="match status" value="1"/>
</dbReference>
<evidence type="ECO:0000256" key="2">
    <source>
        <dbReference type="ARBA" id="ARBA00022692"/>
    </source>
</evidence>
<protein>
    <recommendedName>
        <fullName evidence="7">Endolytic murein transglycosylase</fullName>
        <ecNumber evidence="7">4.2.2.29</ecNumber>
    </recommendedName>
    <alternativeName>
        <fullName evidence="7">Peptidoglycan lytic transglycosylase</fullName>
    </alternativeName>
    <alternativeName>
        <fullName evidence="7">Peptidoglycan polymerization terminase</fullName>
    </alternativeName>
</protein>
<dbReference type="PANTHER" id="PTHR30518:SF2">
    <property type="entry name" value="ENDOLYTIC MUREIN TRANSGLYCOSYLASE"/>
    <property type="match status" value="1"/>
</dbReference>
<evidence type="ECO:0000256" key="1">
    <source>
        <dbReference type="ARBA" id="ARBA00022475"/>
    </source>
</evidence>
<dbReference type="InterPro" id="IPR003770">
    <property type="entry name" value="MLTG-like"/>
</dbReference>
<dbReference type="NCBIfam" id="TIGR00247">
    <property type="entry name" value="endolytic transglycosylase MltG"/>
    <property type="match status" value="1"/>
</dbReference>
<keyword evidence="9" id="KW-1185">Reference proteome</keyword>
<keyword evidence="6 7" id="KW-0961">Cell wall biogenesis/degradation</keyword>
<evidence type="ECO:0000313" key="9">
    <source>
        <dbReference type="Proteomes" id="UP000006054"/>
    </source>
</evidence>
<gene>
    <name evidence="7" type="primary">mltG</name>
    <name evidence="8" type="ordered locus">Fleli_3558</name>
</gene>
<comment type="subcellular location">
    <subcellularLocation>
        <location evidence="7">Cell inner membrane</location>
        <topology evidence="7">Single-pass membrane protein</topology>
    </subcellularLocation>
</comment>
<evidence type="ECO:0000313" key="8">
    <source>
        <dbReference type="EMBL" id="AFM05877.1"/>
    </source>
</evidence>
<evidence type="ECO:0000256" key="3">
    <source>
        <dbReference type="ARBA" id="ARBA00022989"/>
    </source>
</evidence>
<sequence length="372" mass="42627" precursor="true">MFVSPQTTQAHIKMATSKKEKSQSKISTKYKIFLGLFAGLSIFVIATSYYIYQMAYTPSVLTQKGAEEKVLYIPKGMDYNILAKQLRLDGTIQHPVAFGVFSKWMGYVDNVKAGRYILTPKMNTIDFVRQLRSGNQSPVNVTFNENLRFLPEIAGKITNNLAIDSAEFATYLQDENTAKEFGFDKDNFISMFLPNTYEMYWTDSKEEVVERLKKEYDKFWTDERKELAKAQGLSQKEVAILASIVDAETRFADEKPRVAGVYLNRLKKEMLLQADPTLVFAHNDFTIKRVLNKHKEIESPFNTYKYVGLPPSPIRLPSIAGLNAVLKPENHEYIFFCAKEDLSGYHAFAKTNAEHEANARRYHRALNERGIK</sequence>
<dbReference type="GO" id="GO:0071555">
    <property type="term" value="P:cell wall organization"/>
    <property type="evidence" value="ECO:0007669"/>
    <property type="project" value="UniProtKB-KW"/>
</dbReference>
<dbReference type="GO" id="GO:0005886">
    <property type="term" value="C:plasma membrane"/>
    <property type="evidence" value="ECO:0007669"/>
    <property type="project" value="UniProtKB-SubCell"/>
</dbReference>
<dbReference type="PANTHER" id="PTHR30518">
    <property type="entry name" value="ENDOLYTIC MUREIN TRANSGLYCOSYLASE"/>
    <property type="match status" value="1"/>
</dbReference>
<keyword evidence="7" id="KW-0997">Cell inner membrane</keyword>
<evidence type="ECO:0000256" key="4">
    <source>
        <dbReference type="ARBA" id="ARBA00023136"/>
    </source>
</evidence>
<evidence type="ECO:0000256" key="7">
    <source>
        <dbReference type="HAMAP-Rule" id="MF_02065"/>
    </source>
</evidence>
<dbReference type="AlphaFoldDB" id="I4APJ2"/>
<keyword evidence="5 7" id="KW-0456">Lyase</keyword>
<keyword evidence="4 7" id="KW-0472">Membrane</keyword>
<evidence type="ECO:0000256" key="5">
    <source>
        <dbReference type="ARBA" id="ARBA00023239"/>
    </source>
</evidence>
<evidence type="ECO:0000256" key="6">
    <source>
        <dbReference type="ARBA" id="ARBA00023316"/>
    </source>
</evidence>
<keyword evidence="2 7" id="KW-0812">Transmembrane</keyword>